<feature type="transmembrane region" description="Helical" evidence="10">
    <location>
        <begin position="52"/>
        <end position="72"/>
    </location>
</feature>
<evidence type="ECO:0000256" key="7">
    <source>
        <dbReference type="ARBA" id="ARBA00022989"/>
    </source>
</evidence>
<dbReference type="SUPFAM" id="SSF103481">
    <property type="entry name" value="Multidrug resistance efflux transporter EmrE"/>
    <property type="match status" value="2"/>
</dbReference>
<evidence type="ECO:0000256" key="5">
    <source>
        <dbReference type="ARBA" id="ARBA00022692"/>
    </source>
</evidence>
<dbReference type="GO" id="GO:0000139">
    <property type="term" value="C:Golgi membrane"/>
    <property type="evidence" value="ECO:0007669"/>
    <property type="project" value="TreeGrafter"/>
</dbReference>
<keyword evidence="6" id="KW-0256">Endoplasmic reticulum</keyword>
<organism evidence="11 12">
    <name type="scientific">Pleurostoma richardsiae</name>
    <dbReference type="NCBI Taxonomy" id="41990"/>
    <lineage>
        <taxon>Eukaryota</taxon>
        <taxon>Fungi</taxon>
        <taxon>Dikarya</taxon>
        <taxon>Ascomycota</taxon>
        <taxon>Pezizomycotina</taxon>
        <taxon>Sordariomycetes</taxon>
        <taxon>Sordariomycetidae</taxon>
        <taxon>Calosphaeriales</taxon>
        <taxon>Pleurostomataceae</taxon>
        <taxon>Pleurostoma</taxon>
    </lineage>
</organism>
<evidence type="ECO:0000256" key="2">
    <source>
        <dbReference type="ARBA" id="ARBA00010694"/>
    </source>
</evidence>
<feature type="transmembrane region" description="Helical" evidence="10">
    <location>
        <begin position="257"/>
        <end position="278"/>
    </location>
</feature>
<comment type="similarity">
    <text evidence="2">Belongs to the nucleotide-sugar transporter family. SLC35B subfamily.</text>
</comment>
<keyword evidence="5 10" id="KW-0812">Transmembrane</keyword>
<evidence type="ECO:0000256" key="6">
    <source>
        <dbReference type="ARBA" id="ARBA00022824"/>
    </source>
</evidence>
<sequence length="402" mass="43476">MARSKPATPMRRETSSEYISKHDRYSANGVAMNGNGKAAVVSDAPAKKEPGLAQLAIAVAGIYGSFLTWALLQEKVLTTSYGPPGQKEVFKFPVFILTIQSLFAAVTGMIYLYASTPRGQRVPPIIPTRRILPPLLLVALTSALASPFGYAALGHVNYITYTLAKSCKLLPVMLLHVTVFQRRYPLHKYLVVAAVTAGVAIFTLHSGKTHRPSTHSGRTAWGMLLLGINLLFDGLLNSTQDYVFAAFRPYSGPQMMCANNMMGTLVSGSYLLLSPWLARTGLGDWLGMEAGAGGAGELGAAMAFMARHPAVWRDVLGFAACGAVGQVFIFYTLSNFGSVLLVTLTVTRKMLTMTLSVLAFGHQLTQMQWLGVGLVFGGIGLEAEIKRRQEKAKEALRREKAQ</sequence>
<comment type="caution">
    <text evidence="11">The sequence shown here is derived from an EMBL/GenBank/DDBJ whole genome shotgun (WGS) entry which is preliminary data.</text>
</comment>
<feature type="transmembrane region" description="Helical" evidence="10">
    <location>
        <begin position="158"/>
        <end position="177"/>
    </location>
</feature>
<dbReference type="EMBL" id="JANBVO010000038">
    <property type="protein sequence ID" value="KAJ9136664.1"/>
    <property type="molecule type" value="Genomic_DNA"/>
</dbReference>
<dbReference type="Proteomes" id="UP001174694">
    <property type="component" value="Unassembled WGS sequence"/>
</dbReference>
<evidence type="ECO:0000256" key="9">
    <source>
        <dbReference type="ARBA" id="ARBA00041103"/>
    </source>
</evidence>
<dbReference type="GO" id="GO:0005789">
    <property type="term" value="C:endoplasmic reticulum membrane"/>
    <property type="evidence" value="ECO:0007669"/>
    <property type="project" value="UniProtKB-SubCell"/>
</dbReference>
<protein>
    <recommendedName>
        <fullName evidence="9">UDP-galactose transporter homolog 1</fullName>
    </recommendedName>
</protein>
<gene>
    <name evidence="11" type="ORF">NKR23_g9667</name>
</gene>
<reference evidence="11" key="1">
    <citation type="submission" date="2022-07" db="EMBL/GenBank/DDBJ databases">
        <title>Fungi with potential for degradation of polypropylene.</title>
        <authorList>
            <person name="Gostincar C."/>
        </authorList>
    </citation>
    <scope>NUCLEOTIDE SEQUENCE</scope>
    <source>
        <strain evidence="11">EXF-13308</strain>
    </source>
</reference>
<dbReference type="AlphaFoldDB" id="A0AA38R5L0"/>
<dbReference type="InterPro" id="IPR013657">
    <property type="entry name" value="SCL35B1-4/HUT1"/>
</dbReference>
<proteinExistence type="inferred from homology"/>
<feature type="transmembrane region" description="Helical" evidence="10">
    <location>
        <begin position="315"/>
        <end position="333"/>
    </location>
</feature>
<evidence type="ECO:0000256" key="1">
    <source>
        <dbReference type="ARBA" id="ARBA00004477"/>
    </source>
</evidence>
<evidence type="ECO:0000313" key="11">
    <source>
        <dbReference type="EMBL" id="KAJ9136664.1"/>
    </source>
</evidence>
<name>A0AA38R5L0_9PEZI</name>
<dbReference type="GO" id="GO:0005460">
    <property type="term" value="F:UDP-glucose transmembrane transporter activity"/>
    <property type="evidence" value="ECO:0007669"/>
    <property type="project" value="TreeGrafter"/>
</dbReference>
<keyword evidence="8 10" id="KW-0472">Membrane</keyword>
<keyword evidence="3" id="KW-0813">Transport</keyword>
<evidence type="ECO:0000256" key="4">
    <source>
        <dbReference type="ARBA" id="ARBA00022597"/>
    </source>
</evidence>
<feature type="transmembrane region" description="Helical" evidence="10">
    <location>
        <begin position="135"/>
        <end position="152"/>
    </location>
</feature>
<keyword evidence="4" id="KW-0762">Sugar transport</keyword>
<dbReference type="PANTHER" id="PTHR10778:SF10">
    <property type="entry name" value="SOLUTE CARRIER FAMILY 35 MEMBER B1"/>
    <property type="match status" value="1"/>
</dbReference>
<evidence type="ECO:0000313" key="12">
    <source>
        <dbReference type="Proteomes" id="UP001174694"/>
    </source>
</evidence>
<dbReference type="Pfam" id="PF08449">
    <property type="entry name" value="UAA"/>
    <property type="match status" value="1"/>
</dbReference>
<accession>A0AA38R5L0</accession>
<keyword evidence="7 10" id="KW-1133">Transmembrane helix</keyword>
<feature type="transmembrane region" description="Helical" evidence="10">
    <location>
        <begin position="189"/>
        <end position="207"/>
    </location>
</feature>
<keyword evidence="12" id="KW-1185">Reference proteome</keyword>
<evidence type="ECO:0000256" key="3">
    <source>
        <dbReference type="ARBA" id="ARBA00022448"/>
    </source>
</evidence>
<evidence type="ECO:0000256" key="8">
    <source>
        <dbReference type="ARBA" id="ARBA00023136"/>
    </source>
</evidence>
<dbReference type="InterPro" id="IPR037185">
    <property type="entry name" value="EmrE-like"/>
</dbReference>
<feature type="transmembrane region" description="Helical" evidence="10">
    <location>
        <begin position="92"/>
        <end position="114"/>
    </location>
</feature>
<dbReference type="GO" id="GO:0005459">
    <property type="term" value="F:UDP-galactose transmembrane transporter activity"/>
    <property type="evidence" value="ECO:0007669"/>
    <property type="project" value="TreeGrafter"/>
</dbReference>
<comment type="subcellular location">
    <subcellularLocation>
        <location evidence="1">Endoplasmic reticulum membrane</location>
        <topology evidence="1">Multi-pass membrane protein</topology>
    </subcellularLocation>
</comment>
<evidence type="ECO:0000256" key="10">
    <source>
        <dbReference type="SAM" id="Phobius"/>
    </source>
</evidence>
<feature type="transmembrane region" description="Helical" evidence="10">
    <location>
        <begin position="219"/>
        <end position="236"/>
    </location>
</feature>
<dbReference type="PANTHER" id="PTHR10778">
    <property type="entry name" value="SOLUTE CARRIER FAMILY 35 MEMBER B"/>
    <property type="match status" value="1"/>
</dbReference>